<dbReference type="Pfam" id="PF15201">
    <property type="entry name" value="Rod_cone_degen"/>
    <property type="match status" value="1"/>
</dbReference>
<protein>
    <recommendedName>
        <fullName evidence="5">Photoreceptor disc component</fullName>
    </recommendedName>
</protein>
<sequence>MCTTFVLLSALALLWRRHFGNRVQPCEPQTGPDRVSWGEADPAPSLRRQPQGEEEEEMTDGRSETGSRRPGG</sequence>
<name>A0A6I8NVR4_ORNAN</name>
<proteinExistence type="predicted"/>
<feature type="chain" id="PRO_5026082668" description="Photoreceptor disc component" evidence="2">
    <location>
        <begin position="21"/>
        <end position="72"/>
    </location>
</feature>
<dbReference type="Ensembl" id="ENSOANT00000056445.1">
    <property type="protein sequence ID" value="ENSOANP00000044593.1"/>
    <property type="gene ID" value="ENSOANG00000039292.1"/>
</dbReference>
<dbReference type="InterPro" id="IPR027937">
    <property type="entry name" value="PRCD"/>
</dbReference>
<dbReference type="PANTHER" id="PTHR38501">
    <property type="entry name" value="PHOTORECEPTOR DISK COMPONENT PRCD"/>
    <property type="match status" value="1"/>
</dbReference>
<keyword evidence="4" id="KW-1185">Reference proteome</keyword>
<reference evidence="3" key="1">
    <citation type="submission" date="2025-08" db="UniProtKB">
        <authorList>
            <consortium name="Ensembl"/>
        </authorList>
    </citation>
    <scope>IDENTIFICATION</scope>
    <source>
        <strain evidence="3">Glennie</strain>
    </source>
</reference>
<evidence type="ECO:0000313" key="4">
    <source>
        <dbReference type="Proteomes" id="UP000002279"/>
    </source>
</evidence>
<feature type="signal peptide" evidence="2">
    <location>
        <begin position="1"/>
        <end position="20"/>
    </location>
</feature>
<feature type="region of interest" description="Disordered" evidence="1">
    <location>
        <begin position="22"/>
        <end position="72"/>
    </location>
</feature>
<evidence type="ECO:0000256" key="1">
    <source>
        <dbReference type="SAM" id="MobiDB-lite"/>
    </source>
</evidence>
<dbReference type="FunCoup" id="A0A6I8NVR4">
    <property type="interactions" value="17"/>
</dbReference>
<organism evidence="3 4">
    <name type="scientific">Ornithorhynchus anatinus</name>
    <name type="common">Duckbill platypus</name>
    <dbReference type="NCBI Taxonomy" id="9258"/>
    <lineage>
        <taxon>Eukaryota</taxon>
        <taxon>Metazoa</taxon>
        <taxon>Chordata</taxon>
        <taxon>Craniata</taxon>
        <taxon>Vertebrata</taxon>
        <taxon>Euteleostomi</taxon>
        <taxon>Mammalia</taxon>
        <taxon>Monotremata</taxon>
        <taxon>Ornithorhynchidae</taxon>
        <taxon>Ornithorhynchus</taxon>
    </lineage>
</organism>
<evidence type="ECO:0008006" key="5">
    <source>
        <dbReference type="Google" id="ProtNLM"/>
    </source>
</evidence>
<evidence type="ECO:0000256" key="2">
    <source>
        <dbReference type="SAM" id="SignalP"/>
    </source>
</evidence>
<reference evidence="3" key="2">
    <citation type="submission" date="2025-09" db="UniProtKB">
        <authorList>
            <consortium name="Ensembl"/>
        </authorList>
    </citation>
    <scope>IDENTIFICATION</scope>
    <source>
        <strain evidence="3">Glennie</strain>
    </source>
</reference>
<dbReference type="GO" id="GO:0042622">
    <property type="term" value="C:photoreceptor outer segment membrane"/>
    <property type="evidence" value="ECO:0007669"/>
    <property type="project" value="InterPro"/>
</dbReference>
<keyword evidence="2" id="KW-0732">Signal</keyword>
<dbReference type="Bgee" id="ENSOANG00000039292">
    <property type="expression patterns" value="Expressed in adult mammalian kidney and 4 other cell types or tissues"/>
</dbReference>
<evidence type="ECO:0000313" key="3">
    <source>
        <dbReference type="Ensembl" id="ENSOANP00000044593.1"/>
    </source>
</evidence>
<accession>A0A6I8NVR4</accession>
<dbReference type="AlphaFoldDB" id="A0A6I8NVR4"/>
<dbReference type="PANTHER" id="PTHR38501:SF1">
    <property type="entry name" value="PHOTORECEPTOR DISK COMPONENT PRCD"/>
    <property type="match status" value="1"/>
</dbReference>
<dbReference type="Proteomes" id="UP000002279">
    <property type="component" value="Unplaced"/>
</dbReference>
<dbReference type="InParanoid" id="A0A6I8NVR4"/>
<feature type="compositionally biased region" description="Basic and acidic residues" evidence="1">
    <location>
        <begin position="59"/>
        <end position="72"/>
    </location>
</feature>